<gene>
    <name evidence="2" type="ORF">SAMN05192580_0430</name>
</gene>
<keyword evidence="1" id="KW-1133">Transmembrane helix</keyword>
<keyword evidence="3" id="KW-1185">Reference proteome</keyword>
<dbReference type="EMBL" id="FOZG01000001">
    <property type="protein sequence ID" value="SFR79661.1"/>
    <property type="molecule type" value="Genomic_DNA"/>
</dbReference>
<proteinExistence type="predicted"/>
<evidence type="ECO:0000256" key="1">
    <source>
        <dbReference type="SAM" id="Phobius"/>
    </source>
</evidence>
<name>A0A1I6JL62_9SPHN</name>
<keyword evidence="1" id="KW-0812">Transmembrane</keyword>
<dbReference type="STRING" id="1166337.SAMN05192580_0430"/>
<evidence type="ECO:0000313" key="3">
    <source>
        <dbReference type="Proteomes" id="UP000198824"/>
    </source>
</evidence>
<dbReference type="Proteomes" id="UP000198824">
    <property type="component" value="Unassembled WGS sequence"/>
</dbReference>
<evidence type="ECO:0000313" key="2">
    <source>
        <dbReference type="EMBL" id="SFR79661.1"/>
    </source>
</evidence>
<dbReference type="AlphaFoldDB" id="A0A1I6JL62"/>
<feature type="transmembrane region" description="Helical" evidence="1">
    <location>
        <begin position="28"/>
        <end position="48"/>
    </location>
</feature>
<dbReference type="RefSeq" id="WP_093310011.1">
    <property type="nucleotide sequence ID" value="NZ_FOZG01000001.1"/>
</dbReference>
<keyword evidence="1" id="KW-0472">Membrane</keyword>
<protein>
    <submittedName>
        <fullName evidence="2">Uncharacterized protein</fullName>
    </submittedName>
</protein>
<sequence length="65" mass="6856">MIRARPSHQPGCSCPRCRHVRRDTRSAAVLLAIYVAAGAIGCGLATVFPPETTIPGFGVPADLPR</sequence>
<accession>A0A1I6JL62</accession>
<organism evidence="2 3">
    <name type="scientific">Sphingomonas jatrophae</name>
    <dbReference type="NCBI Taxonomy" id="1166337"/>
    <lineage>
        <taxon>Bacteria</taxon>
        <taxon>Pseudomonadati</taxon>
        <taxon>Pseudomonadota</taxon>
        <taxon>Alphaproteobacteria</taxon>
        <taxon>Sphingomonadales</taxon>
        <taxon>Sphingomonadaceae</taxon>
        <taxon>Sphingomonas</taxon>
    </lineage>
</organism>
<reference evidence="2 3" key="1">
    <citation type="submission" date="2016-10" db="EMBL/GenBank/DDBJ databases">
        <authorList>
            <person name="de Groot N.N."/>
        </authorList>
    </citation>
    <scope>NUCLEOTIDE SEQUENCE [LARGE SCALE GENOMIC DNA]</scope>
    <source>
        <strain evidence="2 3">S5-249</strain>
    </source>
</reference>